<keyword evidence="13" id="KW-1185">Reference proteome</keyword>
<dbReference type="EC" id="2.7.7.49" evidence="1"/>
<dbReference type="Gene3D" id="2.40.70.10">
    <property type="entry name" value="Acid Proteases"/>
    <property type="match status" value="1"/>
</dbReference>
<evidence type="ECO:0000313" key="13">
    <source>
        <dbReference type="Proteomes" id="UP000036403"/>
    </source>
</evidence>
<keyword evidence="5" id="KW-0540">Nuclease</keyword>
<evidence type="ECO:0000256" key="2">
    <source>
        <dbReference type="ARBA" id="ARBA00022670"/>
    </source>
</evidence>
<dbReference type="InterPro" id="IPR036397">
    <property type="entry name" value="RNaseH_sf"/>
</dbReference>
<evidence type="ECO:0000256" key="3">
    <source>
        <dbReference type="ARBA" id="ARBA00022679"/>
    </source>
</evidence>
<dbReference type="OrthoDB" id="7541924at2759"/>
<dbReference type="InterPro" id="IPR021109">
    <property type="entry name" value="Peptidase_aspartic_dom_sf"/>
</dbReference>
<dbReference type="Gene3D" id="3.30.70.270">
    <property type="match status" value="1"/>
</dbReference>
<feature type="compositionally biased region" description="Polar residues" evidence="10">
    <location>
        <begin position="921"/>
        <end position="935"/>
    </location>
</feature>
<protein>
    <recommendedName>
        <fullName evidence="1">RNA-directed DNA polymerase</fullName>
        <ecNumber evidence="1">2.7.7.49</ecNumber>
    </recommendedName>
</protein>
<dbReference type="Gene3D" id="3.30.420.10">
    <property type="entry name" value="Ribonuclease H-like superfamily/Ribonuclease H"/>
    <property type="match status" value="1"/>
</dbReference>
<keyword evidence="7" id="KW-0378">Hydrolase</keyword>
<dbReference type="GO" id="GO:0003676">
    <property type="term" value="F:nucleic acid binding"/>
    <property type="evidence" value="ECO:0007669"/>
    <property type="project" value="InterPro"/>
</dbReference>
<evidence type="ECO:0000256" key="9">
    <source>
        <dbReference type="SAM" id="Coils"/>
    </source>
</evidence>
<dbReference type="GO" id="GO:0042575">
    <property type="term" value="C:DNA polymerase complex"/>
    <property type="evidence" value="ECO:0007669"/>
    <property type="project" value="UniProtKB-ARBA"/>
</dbReference>
<gene>
    <name evidence="12" type="ORF">RF55_4985</name>
</gene>
<dbReference type="Gene3D" id="3.10.20.370">
    <property type="match status" value="1"/>
</dbReference>
<dbReference type="Pfam" id="PF00078">
    <property type="entry name" value="RVT_1"/>
    <property type="match status" value="1"/>
</dbReference>
<keyword evidence="6 12" id="KW-0255">Endonuclease</keyword>
<feature type="compositionally biased region" description="Low complexity" evidence="10">
    <location>
        <begin position="387"/>
        <end position="398"/>
    </location>
</feature>
<dbReference type="PROSITE" id="PS50994">
    <property type="entry name" value="INTEGRASE"/>
    <property type="match status" value="1"/>
</dbReference>
<dbReference type="FunFam" id="3.30.70.270:FF:000003">
    <property type="entry name" value="Transposon Ty3-G Gag-Pol polyprotein"/>
    <property type="match status" value="1"/>
</dbReference>
<keyword evidence="3" id="KW-0808">Transferase</keyword>
<dbReference type="GO" id="GO:0008233">
    <property type="term" value="F:peptidase activity"/>
    <property type="evidence" value="ECO:0007669"/>
    <property type="project" value="UniProtKB-KW"/>
</dbReference>
<feature type="region of interest" description="Disordered" evidence="10">
    <location>
        <begin position="351"/>
        <end position="425"/>
    </location>
</feature>
<evidence type="ECO:0000256" key="8">
    <source>
        <dbReference type="ARBA" id="ARBA00022918"/>
    </source>
</evidence>
<feature type="domain" description="Integrase catalytic" evidence="11">
    <location>
        <begin position="1031"/>
        <end position="1105"/>
    </location>
</feature>
<dbReference type="CDD" id="cd01647">
    <property type="entry name" value="RT_LTR"/>
    <property type="match status" value="1"/>
</dbReference>
<evidence type="ECO:0000313" key="12">
    <source>
        <dbReference type="EMBL" id="KMQ94835.1"/>
    </source>
</evidence>
<dbReference type="PaxDb" id="67767-A0A0J7NQU6"/>
<feature type="region of interest" description="Disordered" evidence="10">
    <location>
        <begin position="917"/>
        <end position="965"/>
    </location>
</feature>
<dbReference type="STRING" id="67767.A0A0J7NQU6"/>
<dbReference type="PANTHER" id="PTHR37984:SF5">
    <property type="entry name" value="PROTEIN NYNRIN-LIKE"/>
    <property type="match status" value="1"/>
</dbReference>
<dbReference type="InterPro" id="IPR043128">
    <property type="entry name" value="Rev_trsase/Diguanyl_cyclase"/>
</dbReference>
<feature type="compositionally biased region" description="Basic and acidic residues" evidence="10">
    <location>
        <begin position="351"/>
        <end position="361"/>
    </location>
</feature>
<dbReference type="GO" id="GO:0004519">
    <property type="term" value="F:endonuclease activity"/>
    <property type="evidence" value="ECO:0007669"/>
    <property type="project" value="UniProtKB-KW"/>
</dbReference>
<name>A0A0J7NQU6_LASNI</name>
<accession>A0A0J7NQU6</accession>
<evidence type="ECO:0000256" key="4">
    <source>
        <dbReference type="ARBA" id="ARBA00022695"/>
    </source>
</evidence>
<dbReference type="InterPro" id="IPR012337">
    <property type="entry name" value="RNaseH-like_sf"/>
</dbReference>
<dbReference type="InterPro" id="IPR001584">
    <property type="entry name" value="Integrase_cat-core"/>
</dbReference>
<proteinExistence type="predicted"/>
<evidence type="ECO:0000256" key="1">
    <source>
        <dbReference type="ARBA" id="ARBA00012493"/>
    </source>
</evidence>
<dbReference type="InterPro" id="IPR000477">
    <property type="entry name" value="RT_dom"/>
</dbReference>
<dbReference type="EMBL" id="LBMM01002435">
    <property type="protein sequence ID" value="KMQ94835.1"/>
    <property type="molecule type" value="Genomic_DNA"/>
</dbReference>
<keyword evidence="2" id="KW-0645">Protease</keyword>
<evidence type="ECO:0000256" key="5">
    <source>
        <dbReference type="ARBA" id="ARBA00022722"/>
    </source>
</evidence>
<dbReference type="Gene3D" id="3.10.10.10">
    <property type="entry name" value="HIV Type 1 Reverse Transcriptase, subunit A, domain 1"/>
    <property type="match status" value="2"/>
</dbReference>
<evidence type="ECO:0000259" key="11">
    <source>
        <dbReference type="PROSITE" id="PS50994"/>
    </source>
</evidence>
<dbReference type="SUPFAM" id="SSF56672">
    <property type="entry name" value="DNA/RNA polymerases"/>
    <property type="match status" value="1"/>
</dbReference>
<dbReference type="SUPFAM" id="SSF53098">
    <property type="entry name" value="Ribonuclease H-like"/>
    <property type="match status" value="1"/>
</dbReference>
<dbReference type="InterPro" id="IPR041373">
    <property type="entry name" value="RT_RNaseH"/>
</dbReference>
<keyword evidence="9" id="KW-0175">Coiled coil</keyword>
<evidence type="ECO:0000256" key="10">
    <source>
        <dbReference type="SAM" id="MobiDB-lite"/>
    </source>
</evidence>
<keyword evidence="8" id="KW-0695">RNA-directed DNA polymerase</keyword>
<dbReference type="InterPro" id="IPR043502">
    <property type="entry name" value="DNA/RNA_pol_sf"/>
</dbReference>
<keyword evidence="4" id="KW-0548">Nucleotidyltransferase</keyword>
<dbReference type="InterPro" id="IPR050951">
    <property type="entry name" value="Retrovirus_Pol_polyprotein"/>
</dbReference>
<dbReference type="GO" id="GO:0015074">
    <property type="term" value="P:DNA integration"/>
    <property type="evidence" value="ECO:0007669"/>
    <property type="project" value="InterPro"/>
</dbReference>
<reference evidence="12 13" key="1">
    <citation type="submission" date="2015-04" db="EMBL/GenBank/DDBJ databases">
        <title>Lasius niger genome sequencing.</title>
        <authorList>
            <person name="Konorov E.A."/>
            <person name="Nikitin M.A."/>
            <person name="Kirill M.V."/>
            <person name="Chang P."/>
        </authorList>
    </citation>
    <scope>NUCLEOTIDE SEQUENCE [LARGE SCALE GENOMIC DNA]</scope>
    <source>
        <tissue evidence="12">Whole</tissue>
    </source>
</reference>
<dbReference type="CDD" id="cd09274">
    <property type="entry name" value="RNase_HI_RT_Ty3"/>
    <property type="match status" value="1"/>
</dbReference>
<dbReference type="FunFam" id="3.10.10.10:FF:000007">
    <property type="entry name" value="Retrovirus-related Pol polyprotein from transposon 17.6-like Protein"/>
    <property type="match status" value="1"/>
</dbReference>
<comment type="caution">
    <text evidence="12">The sequence shown here is derived from an EMBL/GenBank/DDBJ whole genome shotgun (WGS) entry which is preliminary data.</text>
</comment>
<dbReference type="GO" id="GO:0006508">
    <property type="term" value="P:proteolysis"/>
    <property type="evidence" value="ECO:0007669"/>
    <property type="project" value="UniProtKB-KW"/>
</dbReference>
<organism evidence="12 13">
    <name type="scientific">Lasius niger</name>
    <name type="common">Black garden ant</name>
    <dbReference type="NCBI Taxonomy" id="67767"/>
    <lineage>
        <taxon>Eukaryota</taxon>
        <taxon>Metazoa</taxon>
        <taxon>Ecdysozoa</taxon>
        <taxon>Arthropoda</taxon>
        <taxon>Hexapoda</taxon>
        <taxon>Insecta</taxon>
        <taxon>Pterygota</taxon>
        <taxon>Neoptera</taxon>
        <taxon>Endopterygota</taxon>
        <taxon>Hymenoptera</taxon>
        <taxon>Apocrita</taxon>
        <taxon>Aculeata</taxon>
        <taxon>Formicoidea</taxon>
        <taxon>Formicidae</taxon>
        <taxon>Formicinae</taxon>
        <taxon>Lasius</taxon>
        <taxon>Lasius</taxon>
    </lineage>
</organism>
<evidence type="ECO:0000256" key="6">
    <source>
        <dbReference type="ARBA" id="ARBA00022759"/>
    </source>
</evidence>
<sequence>MIQVAAMDARLEKLSDFVENMRRVTKATVTTFNAGETAEKSGESEKPLTEAEIEQIQSKLAEREKVLKSESALLEEQRRNLDKKVRKFEARQTDFNKYETAPDELYSIKEYMHREMEELRRENARLRNATGESHRHSGQLLEISEPHASHADVQFDVPQVPKVSFREATKSIPQFDGYNIPLTQFVRACRRAKEIVLPSSEQNLTKLLINKLRGRAYYAVEDKPCDSVSQLIDLLTAAFGSCKTIDQYRRELSTIYLKPHEHILDYISRVKNLRSAILDAERRETGPLDECKQRKTDKLTARSFCDELPLEYRLQMRSYLHSFPFEAFASAKTISKRLELNKRRYGIKERIDPDRRNDYPRRPSTYAIALRPFKDNSPRKRAPNTTPRSAPAKAASPRDQPEPPAYKNRDTRNDNANAVQTRRDEQPTKWCRYCKNLGHEIEECLADDLLQKTSFMIDTGAAPNLIKLRNLYPGTDIRENDTVYLSGITDGRIKTLGSTQISYMGYPIDLHVVQNNFSIPQEGILGSDFLKCVLKIDFKDESVLWQGIRVPFAQRETVIIPARSQSTFYVKVASPNVTTGYVPRLSVCRGVYLGNAVYRFSPIHKKEIDKQVNDLLNNGVIQPSESPYNSTLWIVPKMADSKSNKWWRMIPMHESHAQKTAFSTPHGHYEFKRMPFGLKDAPATFQWLMDQVLCGLQGTELFVYLDDIVIYASSLQEHQIKFNKLAERLRKANLKLQPDKCEFLRKEVGYLGHVNSDTGVKPDLAKISAQEEQETAFVQLRDAWCAEPILQYPDFTKPFIVTTDASGYAVGGILSQGPIGKDLPIAYTSRLLNTAEKNYSTIEKELLAIVYCVNYFRPYLYERQFQLVTDHKPLIWLHSVKDLTSRLVRWRIKLAEYEYEVVYKAGKINVNADALSRKPANPNTLVEPTNKTQQILPLEHTRDLPSSDESLYNPQQPHPARESPDLLKETMETSEEQIGIPYDRINDTESDYSSTFDDDEPLFDNVNKPEAALAKARENRDGNRRIIALVTKERESGITDKVSMDIMGPLPTTQLNNTYILTIQDLLTKYSIAIPLQKADAIHVADAFTNELVCVFGAPKALLTD</sequence>
<dbReference type="AlphaFoldDB" id="A0A0J7NQU6"/>
<feature type="coiled-coil region" evidence="9">
    <location>
        <begin position="64"/>
        <end position="132"/>
    </location>
</feature>
<dbReference type="Pfam" id="PF17917">
    <property type="entry name" value="RT_RNaseH"/>
    <property type="match status" value="1"/>
</dbReference>
<dbReference type="PANTHER" id="PTHR37984">
    <property type="entry name" value="PROTEIN CBG26694"/>
    <property type="match status" value="1"/>
</dbReference>
<dbReference type="FunFam" id="3.10.20.370:FF:000001">
    <property type="entry name" value="Retrovirus-related Pol polyprotein from transposon 17.6-like protein"/>
    <property type="match status" value="1"/>
</dbReference>
<dbReference type="Proteomes" id="UP000036403">
    <property type="component" value="Unassembled WGS sequence"/>
</dbReference>
<feature type="region of interest" description="Disordered" evidence="10">
    <location>
        <begin position="985"/>
        <end position="1004"/>
    </location>
</feature>
<evidence type="ECO:0000256" key="7">
    <source>
        <dbReference type="ARBA" id="ARBA00022801"/>
    </source>
</evidence>
<dbReference type="GO" id="GO:0003964">
    <property type="term" value="F:RNA-directed DNA polymerase activity"/>
    <property type="evidence" value="ECO:0007669"/>
    <property type="project" value="UniProtKB-KW"/>
</dbReference>